<feature type="transmembrane region" description="Helical" evidence="5">
    <location>
        <begin position="57"/>
        <end position="74"/>
    </location>
</feature>
<dbReference type="RefSeq" id="WP_101519933.1">
    <property type="nucleotide sequence ID" value="NZ_PKLZ01000001.1"/>
</dbReference>
<keyword evidence="4 5" id="KW-0472">Membrane</keyword>
<evidence type="ECO:0000256" key="2">
    <source>
        <dbReference type="ARBA" id="ARBA00022692"/>
    </source>
</evidence>
<evidence type="ECO:0000256" key="4">
    <source>
        <dbReference type="ARBA" id="ARBA00023136"/>
    </source>
</evidence>
<protein>
    <submittedName>
        <fullName evidence="6">Fumarate reductase subunit D</fullName>
    </submittedName>
</protein>
<evidence type="ECO:0000313" key="6">
    <source>
        <dbReference type="EMBL" id="PLW84297.1"/>
    </source>
</evidence>
<dbReference type="Gene3D" id="1.20.1300.10">
    <property type="entry name" value="Fumarate reductase/succinate dehydrogenase, transmembrane subunit"/>
    <property type="match status" value="1"/>
</dbReference>
<dbReference type="Proteomes" id="UP000234845">
    <property type="component" value="Unassembled WGS sequence"/>
</dbReference>
<keyword evidence="3 5" id="KW-1133">Transmembrane helix</keyword>
<keyword evidence="2 5" id="KW-0812">Transmembrane</keyword>
<feature type="transmembrane region" description="Helical" evidence="5">
    <location>
        <begin position="95"/>
        <end position="113"/>
    </location>
</feature>
<reference evidence="7" key="1">
    <citation type="submission" date="2017-11" db="EMBL/GenBank/DDBJ databases">
        <title>The draft genome sequence of Chromatocurvus sp. F02.</title>
        <authorList>
            <person name="Du Z.-J."/>
            <person name="Chang Y.-Q."/>
        </authorList>
    </citation>
    <scope>NUCLEOTIDE SEQUENCE [LARGE SCALE GENOMIC DNA]</scope>
    <source>
        <strain evidence="7">F02</strain>
    </source>
</reference>
<gene>
    <name evidence="6" type="ORF">CWI75_02860</name>
</gene>
<accession>A0A2N5Y7E4</accession>
<dbReference type="Pfam" id="PF02313">
    <property type="entry name" value="Fumarate_red_D"/>
    <property type="match status" value="1"/>
</dbReference>
<dbReference type="GO" id="GO:0016020">
    <property type="term" value="C:membrane"/>
    <property type="evidence" value="ECO:0007669"/>
    <property type="project" value="InterPro"/>
</dbReference>
<dbReference type="InterPro" id="IPR034804">
    <property type="entry name" value="SQR/QFR_C/D"/>
</dbReference>
<evidence type="ECO:0000256" key="1">
    <source>
        <dbReference type="ARBA" id="ARBA00022475"/>
    </source>
</evidence>
<comment type="caution">
    <text evidence="6">The sequence shown here is derived from an EMBL/GenBank/DDBJ whole genome shotgun (WGS) entry which is preliminary data.</text>
</comment>
<organism evidence="6 7">
    <name type="scientific">Kineobactrum sediminis</name>
    <dbReference type="NCBI Taxonomy" id="1905677"/>
    <lineage>
        <taxon>Bacteria</taxon>
        <taxon>Pseudomonadati</taxon>
        <taxon>Pseudomonadota</taxon>
        <taxon>Gammaproteobacteria</taxon>
        <taxon>Cellvibrionales</taxon>
        <taxon>Halieaceae</taxon>
        <taxon>Kineobactrum</taxon>
    </lineage>
</organism>
<dbReference type="EMBL" id="PKLZ01000001">
    <property type="protein sequence ID" value="PLW84297.1"/>
    <property type="molecule type" value="Genomic_DNA"/>
</dbReference>
<evidence type="ECO:0000256" key="5">
    <source>
        <dbReference type="SAM" id="Phobius"/>
    </source>
</evidence>
<evidence type="ECO:0000256" key="3">
    <source>
        <dbReference type="ARBA" id="ARBA00022989"/>
    </source>
</evidence>
<sequence length="115" mass="12474">MRRSHEPIAWSLFGAGGMLLAFIGPGLVLATALLPWLAAHDPVATHAAVGALLAHPLGKLLVLACVVLPLFHTLHRIYHSLHDLHLRAPRRLMQLLCYGGATLLSGVTAWWLLLI</sequence>
<name>A0A2N5Y7E4_9GAMM</name>
<keyword evidence="7" id="KW-1185">Reference proteome</keyword>
<evidence type="ECO:0000313" key="7">
    <source>
        <dbReference type="Proteomes" id="UP000234845"/>
    </source>
</evidence>
<keyword evidence="1" id="KW-1003">Cell membrane</keyword>
<dbReference type="AlphaFoldDB" id="A0A2N5Y7E4"/>
<dbReference type="GO" id="GO:0006106">
    <property type="term" value="P:fumarate metabolic process"/>
    <property type="evidence" value="ECO:0007669"/>
    <property type="project" value="InterPro"/>
</dbReference>
<proteinExistence type="predicted"/>
<dbReference type="NCBIfam" id="NF003977">
    <property type="entry name" value="PRK05470.1-1"/>
    <property type="match status" value="1"/>
</dbReference>
<dbReference type="InterPro" id="IPR003418">
    <property type="entry name" value="Fumarate_red_D"/>
</dbReference>
<dbReference type="SUPFAM" id="SSF81343">
    <property type="entry name" value="Fumarate reductase respiratory complex transmembrane subunits"/>
    <property type="match status" value="1"/>
</dbReference>
<feature type="transmembrane region" description="Helical" evidence="5">
    <location>
        <begin position="12"/>
        <end position="37"/>
    </location>
</feature>
<dbReference type="OrthoDB" id="9804636at2"/>